<proteinExistence type="predicted"/>
<keyword evidence="1" id="KW-0472">Membrane</keyword>
<reference evidence="2 3" key="1">
    <citation type="submission" date="2020-04" db="EMBL/GenBank/DDBJ databases">
        <title>Genome sequencing of novel species.</title>
        <authorList>
            <person name="Heo J."/>
            <person name="Kim S.-J."/>
            <person name="Kim J.-S."/>
            <person name="Hong S.-B."/>
            <person name="Kwon S.-W."/>
        </authorList>
    </citation>
    <scope>NUCLEOTIDE SEQUENCE [LARGE SCALE GENOMIC DNA]</scope>
    <source>
        <strain evidence="2 3">GN2-R2</strain>
        <plasmid evidence="2 3">unnamed1</plasmid>
    </source>
</reference>
<keyword evidence="1" id="KW-0812">Transmembrane</keyword>
<evidence type="ECO:0000256" key="1">
    <source>
        <dbReference type="SAM" id="Phobius"/>
    </source>
</evidence>
<dbReference type="Proteomes" id="UP000502415">
    <property type="component" value="Plasmid unnamed1"/>
</dbReference>
<protein>
    <submittedName>
        <fullName evidence="2">Uncharacterized protein</fullName>
    </submittedName>
</protein>
<evidence type="ECO:0000313" key="2">
    <source>
        <dbReference type="EMBL" id="QJE03645.1"/>
    </source>
</evidence>
<dbReference type="KEGG" id="mfy:HH212_26395"/>
<organism evidence="2 3">
    <name type="scientific">Massilia forsythiae</name>
    <dbReference type="NCBI Taxonomy" id="2728020"/>
    <lineage>
        <taxon>Bacteria</taxon>
        <taxon>Pseudomonadati</taxon>
        <taxon>Pseudomonadota</taxon>
        <taxon>Betaproteobacteria</taxon>
        <taxon>Burkholderiales</taxon>
        <taxon>Oxalobacteraceae</taxon>
        <taxon>Telluria group</taxon>
        <taxon>Massilia</taxon>
    </lineage>
</organism>
<feature type="transmembrane region" description="Helical" evidence="1">
    <location>
        <begin position="56"/>
        <end position="76"/>
    </location>
</feature>
<keyword evidence="1" id="KW-1133">Transmembrane helix</keyword>
<sequence>MVKTSFFYKQFVGFAALASKRDWAIVSSMVVGILGLSKALLTWAHVDSNTVRSMTLCGLAGMLPSILICLPVYGVVDDLSRDALHSFLKSLKFTRYFDRNGIRFYTQNTSAWMRWDSNRVAVSLLPNGQLRVVMPFYCYRVLKRWS</sequence>
<accession>A0A7Z2W2N7</accession>
<keyword evidence="2" id="KW-0614">Plasmid</keyword>
<gene>
    <name evidence="2" type="ORF">HH212_26395</name>
</gene>
<dbReference type="EMBL" id="CP051686">
    <property type="protein sequence ID" value="QJE03645.1"/>
    <property type="molecule type" value="Genomic_DNA"/>
</dbReference>
<name>A0A7Z2W2N7_9BURK</name>
<dbReference type="RefSeq" id="WP_170205723.1">
    <property type="nucleotide sequence ID" value="NZ_CP051686.1"/>
</dbReference>
<dbReference type="AlphaFoldDB" id="A0A7Z2W2N7"/>
<geneLocation type="plasmid" evidence="2 3">
    <name>unnamed1</name>
</geneLocation>
<evidence type="ECO:0000313" key="3">
    <source>
        <dbReference type="Proteomes" id="UP000502415"/>
    </source>
</evidence>
<feature type="transmembrane region" description="Helical" evidence="1">
    <location>
        <begin position="23"/>
        <end position="44"/>
    </location>
</feature>
<keyword evidence="3" id="KW-1185">Reference proteome</keyword>